<dbReference type="SMART" id="SM00513">
    <property type="entry name" value="SAP"/>
    <property type="match status" value="1"/>
</dbReference>
<dbReference type="InterPro" id="IPR015242">
    <property type="entry name" value="Ydc2_cat"/>
</dbReference>
<feature type="domain" description="SAP" evidence="2">
    <location>
        <begin position="6"/>
        <end position="40"/>
    </location>
</feature>
<evidence type="ECO:0000313" key="4">
    <source>
        <dbReference type="Proteomes" id="UP000664132"/>
    </source>
</evidence>
<dbReference type="OrthoDB" id="5552842at2759"/>
<dbReference type="InterPro" id="IPR039197">
    <property type="entry name" value="Mrs1/Cce1"/>
</dbReference>
<dbReference type="InterPro" id="IPR003034">
    <property type="entry name" value="SAP_dom"/>
</dbReference>
<dbReference type="GO" id="GO:0000403">
    <property type="term" value="F:Y-form DNA binding"/>
    <property type="evidence" value="ECO:0007669"/>
    <property type="project" value="TreeGrafter"/>
</dbReference>
<organism evidence="3 4">
    <name type="scientific">Cadophora malorum</name>
    <dbReference type="NCBI Taxonomy" id="108018"/>
    <lineage>
        <taxon>Eukaryota</taxon>
        <taxon>Fungi</taxon>
        <taxon>Dikarya</taxon>
        <taxon>Ascomycota</taxon>
        <taxon>Pezizomycotina</taxon>
        <taxon>Leotiomycetes</taxon>
        <taxon>Helotiales</taxon>
        <taxon>Ploettnerulaceae</taxon>
        <taxon>Cadophora</taxon>
    </lineage>
</organism>
<dbReference type="PROSITE" id="PS50800">
    <property type="entry name" value="SAP"/>
    <property type="match status" value="1"/>
</dbReference>
<evidence type="ECO:0000256" key="1">
    <source>
        <dbReference type="SAM" id="MobiDB-lite"/>
    </source>
</evidence>
<accession>A0A8H7WD47</accession>
<keyword evidence="4" id="KW-1185">Reference proteome</keyword>
<dbReference type="SUPFAM" id="SSF53098">
    <property type="entry name" value="Ribonuclease H-like"/>
    <property type="match status" value="1"/>
</dbReference>
<dbReference type="GO" id="GO:0000402">
    <property type="term" value="F:crossed form four-way junction DNA binding"/>
    <property type="evidence" value="ECO:0007669"/>
    <property type="project" value="TreeGrafter"/>
</dbReference>
<feature type="compositionally biased region" description="Basic residues" evidence="1">
    <location>
        <begin position="235"/>
        <end position="244"/>
    </location>
</feature>
<dbReference type="PANTHER" id="PTHR28072">
    <property type="entry name" value="CRUCIFORM CUTTING ENDONUCLEASE 1, MITOCHONDRIAL-RELATED"/>
    <property type="match status" value="1"/>
</dbReference>
<dbReference type="GO" id="GO:0005739">
    <property type="term" value="C:mitochondrion"/>
    <property type="evidence" value="ECO:0007669"/>
    <property type="project" value="TreeGrafter"/>
</dbReference>
<dbReference type="Pfam" id="PF02037">
    <property type="entry name" value="SAP"/>
    <property type="match status" value="1"/>
</dbReference>
<sequence length="343" mass="37769">MPLSLPATLKLAQLKQLAFKCGISTSGTKPVLIRRLQDEVNQSAGDNGSKTKPVRILSIDMGIRNLAYCILDVPAQNISWAKIGTGLVMKGSGRSAKRPLPSIHAWHRLAVSSPPTPAIPIDGEDATTKTTIPKEAFDPATLSQTAYTLLRAQLLPAKPTHILIERQRFRSMGSKHILEWTVRVNMFESMIYAVLCTLKGEGLWDGSVRGVLPGKVGPFWVGEGEEDDATSAKNGKGRKKIRKSASAKIQNKGAKIDLVRSWLESGDVVQLGNDEVKEMARRYVEKWDRVPGGRKAITKLEGEEKMGKLDDLADCLLQGMAWVEWENNKRIVMKHGIEALLDT</sequence>
<protein>
    <recommendedName>
        <fullName evidence="2">SAP domain-containing protein</fullName>
    </recommendedName>
</protein>
<reference evidence="3" key="1">
    <citation type="submission" date="2021-02" db="EMBL/GenBank/DDBJ databases">
        <title>Genome sequence Cadophora malorum strain M34.</title>
        <authorList>
            <person name="Stefanovic E."/>
            <person name="Vu D."/>
            <person name="Scully C."/>
            <person name="Dijksterhuis J."/>
            <person name="Roader J."/>
            <person name="Houbraken J."/>
        </authorList>
    </citation>
    <scope>NUCLEOTIDE SEQUENCE</scope>
    <source>
        <strain evidence="3">M34</strain>
    </source>
</reference>
<dbReference type="InterPro" id="IPR036397">
    <property type="entry name" value="RNaseH_sf"/>
</dbReference>
<evidence type="ECO:0000259" key="2">
    <source>
        <dbReference type="PROSITE" id="PS50800"/>
    </source>
</evidence>
<evidence type="ECO:0000313" key="3">
    <source>
        <dbReference type="EMBL" id="KAG4422651.1"/>
    </source>
</evidence>
<comment type="caution">
    <text evidence="3">The sequence shown here is derived from an EMBL/GenBank/DDBJ whole genome shotgun (WGS) entry which is preliminary data.</text>
</comment>
<dbReference type="Gene3D" id="3.30.420.10">
    <property type="entry name" value="Ribonuclease H-like superfamily/Ribonuclease H"/>
    <property type="match status" value="1"/>
</dbReference>
<gene>
    <name evidence="3" type="ORF">IFR04_004272</name>
</gene>
<dbReference type="PANTHER" id="PTHR28072:SF1">
    <property type="entry name" value="CRUCIFORM CUTTING ENDONUCLEASE 1, MITOCHONDRIAL-RELATED"/>
    <property type="match status" value="1"/>
</dbReference>
<dbReference type="InterPro" id="IPR012337">
    <property type="entry name" value="RNaseH-like_sf"/>
</dbReference>
<feature type="region of interest" description="Disordered" evidence="1">
    <location>
        <begin position="224"/>
        <end position="244"/>
    </location>
</feature>
<dbReference type="GO" id="GO:0070336">
    <property type="term" value="F:flap-structured DNA binding"/>
    <property type="evidence" value="ECO:0007669"/>
    <property type="project" value="TreeGrafter"/>
</dbReference>
<dbReference type="Proteomes" id="UP000664132">
    <property type="component" value="Unassembled WGS sequence"/>
</dbReference>
<dbReference type="AlphaFoldDB" id="A0A8H7WD47"/>
<name>A0A8H7WD47_9HELO</name>
<dbReference type="EMBL" id="JAFJYH010000046">
    <property type="protein sequence ID" value="KAG4422651.1"/>
    <property type="molecule type" value="Genomic_DNA"/>
</dbReference>
<dbReference type="InterPro" id="IPR036361">
    <property type="entry name" value="SAP_dom_sf"/>
</dbReference>
<dbReference type="SUPFAM" id="SSF68906">
    <property type="entry name" value="SAP domain"/>
    <property type="match status" value="1"/>
</dbReference>
<proteinExistence type="predicted"/>
<dbReference type="CDD" id="cd16963">
    <property type="entry name" value="CCE1"/>
    <property type="match status" value="1"/>
</dbReference>
<dbReference type="Pfam" id="PF09159">
    <property type="entry name" value="Ydc2-catalyt"/>
    <property type="match status" value="1"/>
</dbReference>
<dbReference type="GO" id="GO:0004520">
    <property type="term" value="F:DNA endonuclease activity"/>
    <property type="evidence" value="ECO:0007669"/>
    <property type="project" value="TreeGrafter"/>
</dbReference>